<dbReference type="InterPro" id="IPR027417">
    <property type="entry name" value="P-loop_NTPase"/>
</dbReference>
<keyword evidence="2" id="KW-0547">Nucleotide-binding</keyword>
<dbReference type="InterPro" id="IPR003593">
    <property type="entry name" value="AAA+_ATPase"/>
</dbReference>
<evidence type="ECO:0000256" key="1">
    <source>
        <dbReference type="ARBA" id="ARBA00022448"/>
    </source>
</evidence>
<dbReference type="InterPro" id="IPR003439">
    <property type="entry name" value="ABC_transporter-like_ATP-bd"/>
</dbReference>
<dbReference type="Pfam" id="PF00005">
    <property type="entry name" value="ABC_tran"/>
    <property type="match status" value="1"/>
</dbReference>
<reference evidence="6" key="1">
    <citation type="journal article" date="2019" name="Int. J. Syst. Evol. Microbiol.">
        <title>The Global Catalogue of Microorganisms (GCM) 10K type strain sequencing project: providing services to taxonomists for standard genome sequencing and annotation.</title>
        <authorList>
            <consortium name="The Broad Institute Genomics Platform"/>
            <consortium name="The Broad Institute Genome Sequencing Center for Infectious Disease"/>
            <person name="Wu L."/>
            <person name="Ma J."/>
        </authorList>
    </citation>
    <scope>NUCLEOTIDE SEQUENCE [LARGE SCALE GENOMIC DNA]</scope>
    <source>
        <strain evidence="6">CCUG 63287</strain>
    </source>
</reference>
<dbReference type="EMBL" id="JBHSGD010000004">
    <property type="protein sequence ID" value="MFC4651987.1"/>
    <property type="molecule type" value="Genomic_DNA"/>
</dbReference>
<dbReference type="SUPFAM" id="SSF52540">
    <property type="entry name" value="P-loop containing nucleoside triphosphate hydrolases"/>
    <property type="match status" value="1"/>
</dbReference>
<dbReference type="InterPro" id="IPR025302">
    <property type="entry name" value="DrrA1/2-like_C"/>
</dbReference>
<accession>A0ABV9JBZ3</accession>
<dbReference type="Proteomes" id="UP001595987">
    <property type="component" value="Unassembled WGS sequence"/>
</dbReference>
<gene>
    <name evidence="5" type="ORF">ACFO26_03625</name>
</gene>
<protein>
    <submittedName>
        <fullName evidence="5">ABC transporter ATP-binding protein</fullName>
    </submittedName>
</protein>
<dbReference type="PROSITE" id="PS00211">
    <property type="entry name" value="ABC_TRANSPORTER_1"/>
    <property type="match status" value="1"/>
</dbReference>
<keyword evidence="3 5" id="KW-0067">ATP-binding</keyword>
<feature type="domain" description="ABC transporter" evidence="4">
    <location>
        <begin position="3"/>
        <end position="230"/>
    </location>
</feature>
<dbReference type="PANTHER" id="PTHR42939:SF1">
    <property type="entry name" value="ABC TRANSPORTER ATP-BINDING PROTEIN ALBC-RELATED"/>
    <property type="match status" value="1"/>
</dbReference>
<comment type="caution">
    <text evidence="5">The sequence shown here is derived from an EMBL/GenBank/DDBJ whole genome shotgun (WGS) entry which is preliminary data.</text>
</comment>
<organism evidence="5 6">
    <name type="scientific">Lactococcus nasutitermitis</name>
    <dbReference type="NCBI Taxonomy" id="1652957"/>
    <lineage>
        <taxon>Bacteria</taxon>
        <taxon>Bacillati</taxon>
        <taxon>Bacillota</taxon>
        <taxon>Bacilli</taxon>
        <taxon>Lactobacillales</taxon>
        <taxon>Streptococcaceae</taxon>
        <taxon>Lactococcus</taxon>
    </lineage>
</organism>
<dbReference type="InterPro" id="IPR017871">
    <property type="entry name" value="ABC_transporter-like_CS"/>
</dbReference>
<evidence type="ECO:0000313" key="6">
    <source>
        <dbReference type="Proteomes" id="UP001595987"/>
    </source>
</evidence>
<dbReference type="Pfam" id="PF13732">
    <property type="entry name" value="DrrA1-3_C"/>
    <property type="match status" value="1"/>
</dbReference>
<evidence type="ECO:0000256" key="2">
    <source>
        <dbReference type="ARBA" id="ARBA00022741"/>
    </source>
</evidence>
<dbReference type="PANTHER" id="PTHR42939">
    <property type="entry name" value="ABC TRANSPORTER ATP-BINDING PROTEIN ALBC-RELATED"/>
    <property type="match status" value="1"/>
</dbReference>
<dbReference type="SMART" id="SM00382">
    <property type="entry name" value="AAA"/>
    <property type="match status" value="1"/>
</dbReference>
<dbReference type="InterPro" id="IPR051782">
    <property type="entry name" value="ABC_Transporter_VariousFunc"/>
</dbReference>
<sequence length="306" mass="34390">MTLKIENVTKNFGEKIAVENLSMQVSAGEVMGLIGQNGAGKTTTFRMILDFIAPDSGNITWDDAAIGQKMKQKIGFLPEERGLYQKMTVEDQILYFAELHGMKRNDARVKLINWMKRLEVVGKMTDKVQSLSKGNAQKVQFIATLIHEPSFLILDEPFTGLDPVNTELLRDEIKHFRDNGAAIVFSNHNMSDVELLSDHLTMLKNGKTILQGKTQAIRESFGRTRVYLESELADEELSMIDGVISVAQQGSGRILQLKDAEVGRQIFQKVSQDGYVQAFVQSPPTLDEIFRNEVRDNTSSQEKPHE</sequence>
<dbReference type="Gene3D" id="3.40.50.300">
    <property type="entry name" value="P-loop containing nucleotide triphosphate hydrolases"/>
    <property type="match status" value="1"/>
</dbReference>
<keyword evidence="6" id="KW-1185">Reference proteome</keyword>
<dbReference type="GO" id="GO:0005524">
    <property type="term" value="F:ATP binding"/>
    <property type="evidence" value="ECO:0007669"/>
    <property type="project" value="UniProtKB-KW"/>
</dbReference>
<dbReference type="RefSeq" id="WP_213533610.1">
    <property type="nucleotide sequence ID" value="NZ_BOVQ01000002.1"/>
</dbReference>
<keyword evidence="1" id="KW-0813">Transport</keyword>
<dbReference type="PROSITE" id="PS50893">
    <property type="entry name" value="ABC_TRANSPORTER_2"/>
    <property type="match status" value="1"/>
</dbReference>
<evidence type="ECO:0000313" key="5">
    <source>
        <dbReference type="EMBL" id="MFC4651987.1"/>
    </source>
</evidence>
<proteinExistence type="predicted"/>
<evidence type="ECO:0000259" key="4">
    <source>
        <dbReference type="PROSITE" id="PS50893"/>
    </source>
</evidence>
<evidence type="ECO:0000256" key="3">
    <source>
        <dbReference type="ARBA" id="ARBA00022840"/>
    </source>
</evidence>
<name>A0ABV9JBZ3_9LACT</name>